<reference evidence="1 2" key="1">
    <citation type="submission" date="2014-04" db="EMBL/GenBank/DDBJ databases">
        <authorList>
            <consortium name="DOE Joint Genome Institute"/>
            <person name="Kuo A."/>
            <person name="Ruytinx J."/>
            <person name="Rineau F."/>
            <person name="Colpaert J."/>
            <person name="Kohler A."/>
            <person name="Nagy L.G."/>
            <person name="Floudas D."/>
            <person name="Copeland A."/>
            <person name="Barry K.W."/>
            <person name="Cichocki N."/>
            <person name="Veneault-Fourrey C."/>
            <person name="LaButti K."/>
            <person name="Lindquist E.A."/>
            <person name="Lipzen A."/>
            <person name="Lundell T."/>
            <person name="Morin E."/>
            <person name="Murat C."/>
            <person name="Sun H."/>
            <person name="Tunlid A."/>
            <person name="Henrissat B."/>
            <person name="Grigoriev I.V."/>
            <person name="Hibbett D.S."/>
            <person name="Martin F."/>
            <person name="Nordberg H.P."/>
            <person name="Cantor M.N."/>
            <person name="Hua S.X."/>
        </authorList>
    </citation>
    <scope>NUCLEOTIDE SEQUENCE [LARGE SCALE GENOMIC DNA]</scope>
    <source>
        <strain evidence="1 2">UH-Slu-Lm8-n1</strain>
    </source>
</reference>
<reference evidence="2" key="2">
    <citation type="submission" date="2015-01" db="EMBL/GenBank/DDBJ databases">
        <title>Evolutionary Origins and Diversification of the Mycorrhizal Mutualists.</title>
        <authorList>
            <consortium name="DOE Joint Genome Institute"/>
            <consortium name="Mycorrhizal Genomics Consortium"/>
            <person name="Kohler A."/>
            <person name="Kuo A."/>
            <person name="Nagy L.G."/>
            <person name="Floudas D."/>
            <person name="Copeland A."/>
            <person name="Barry K.W."/>
            <person name="Cichocki N."/>
            <person name="Veneault-Fourrey C."/>
            <person name="LaButti K."/>
            <person name="Lindquist E.A."/>
            <person name="Lipzen A."/>
            <person name="Lundell T."/>
            <person name="Morin E."/>
            <person name="Murat C."/>
            <person name="Riley R."/>
            <person name="Ohm R."/>
            <person name="Sun H."/>
            <person name="Tunlid A."/>
            <person name="Henrissat B."/>
            <person name="Grigoriev I.V."/>
            <person name="Hibbett D.S."/>
            <person name="Martin F."/>
        </authorList>
    </citation>
    <scope>NUCLEOTIDE SEQUENCE [LARGE SCALE GENOMIC DNA]</scope>
    <source>
        <strain evidence="2">UH-Slu-Lm8-n1</strain>
    </source>
</reference>
<name>A0A0D0A8X6_9AGAM</name>
<dbReference type="OrthoDB" id="2637055at2759"/>
<protein>
    <submittedName>
        <fullName evidence="1">Uncharacterized protein</fullName>
    </submittedName>
</protein>
<sequence>MPNQPAVNQDVPDDGLYCAFVDPPDSPLGTKDMVGCLSVTLIAFKLAPSKLENSRPQLNTTDHQTSNPNRYIQPSVGPWMSGDSSKSTDHNHRNFTQGHYSTQSVSTFISQDSAIPPPQIDPYSTATNILPPVSSFGSWNNTPTLRSTQYHDPASGSARVGYSSSPVMGSGHSFLSTTQKVYSNDRSLQSDISSQHTVANHTPFVFHLTMPASDFSPYNILPHQWQTHTVPQPGPLSLPVTPMIPPQLAEESSRFIFVMQPHASHGEQIGHPSSSNQPPVHQPYLFPPHSHPSPSIWSCLWLDDGAVTPCGFAGTLKALESHCKDVHFTGPKIAQIKCHWEGCDYCKRGDPAVHVMRRDCMWRHTREVHLRLKRGSI</sequence>
<evidence type="ECO:0000313" key="1">
    <source>
        <dbReference type="EMBL" id="KIK34589.1"/>
    </source>
</evidence>
<accession>A0A0D0A8X6</accession>
<dbReference type="Proteomes" id="UP000054485">
    <property type="component" value="Unassembled WGS sequence"/>
</dbReference>
<dbReference type="AlphaFoldDB" id="A0A0D0A8X6"/>
<gene>
    <name evidence="1" type="ORF">CY34DRAFT_635533</name>
</gene>
<dbReference type="EMBL" id="KN835731">
    <property type="protein sequence ID" value="KIK34589.1"/>
    <property type="molecule type" value="Genomic_DNA"/>
</dbReference>
<dbReference type="HOGENOM" id="CLU_733986_0_0_1"/>
<evidence type="ECO:0000313" key="2">
    <source>
        <dbReference type="Proteomes" id="UP000054485"/>
    </source>
</evidence>
<keyword evidence="2" id="KW-1185">Reference proteome</keyword>
<proteinExistence type="predicted"/>
<dbReference type="InParanoid" id="A0A0D0A8X6"/>
<organism evidence="1 2">
    <name type="scientific">Suillus luteus UH-Slu-Lm8-n1</name>
    <dbReference type="NCBI Taxonomy" id="930992"/>
    <lineage>
        <taxon>Eukaryota</taxon>
        <taxon>Fungi</taxon>
        <taxon>Dikarya</taxon>
        <taxon>Basidiomycota</taxon>
        <taxon>Agaricomycotina</taxon>
        <taxon>Agaricomycetes</taxon>
        <taxon>Agaricomycetidae</taxon>
        <taxon>Boletales</taxon>
        <taxon>Suillineae</taxon>
        <taxon>Suillaceae</taxon>
        <taxon>Suillus</taxon>
    </lineage>
</organism>